<evidence type="ECO:0000313" key="1">
    <source>
        <dbReference type="EMBL" id="KAK1862268.1"/>
    </source>
</evidence>
<comment type="caution">
    <text evidence="1">The sequence shown here is derived from an EMBL/GenBank/DDBJ whole genome shotgun (WGS) entry which is preliminary data.</text>
</comment>
<gene>
    <name evidence="1" type="ORF">I4F81_004842</name>
</gene>
<protein>
    <submittedName>
        <fullName evidence="1">Uncharacterized protein</fullName>
    </submittedName>
</protein>
<organism evidence="1 2">
    <name type="scientific">Pyropia yezoensis</name>
    <name type="common">Susabi-nori</name>
    <name type="synonym">Porphyra yezoensis</name>
    <dbReference type="NCBI Taxonomy" id="2788"/>
    <lineage>
        <taxon>Eukaryota</taxon>
        <taxon>Rhodophyta</taxon>
        <taxon>Bangiophyceae</taxon>
        <taxon>Bangiales</taxon>
        <taxon>Bangiaceae</taxon>
        <taxon>Pyropia</taxon>
    </lineage>
</organism>
<keyword evidence="2" id="KW-1185">Reference proteome</keyword>
<reference evidence="1" key="1">
    <citation type="submission" date="2019-11" db="EMBL/GenBank/DDBJ databases">
        <title>Nori genome reveals adaptations in red seaweeds to the harsh intertidal environment.</title>
        <authorList>
            <person name="Wang D."/>
            <person name="Mao Y."/>
        </authorList>
    </citation>
    <scope>NUCLEOTIDE SEQUENCE</scope>
    <source>
        <tissue evidence="1">Gametophyte</tissue>
    </source>
</reference>
<dbReference type="EMBL" id="CM020618">
    <property type="protein sequence ID" value="KAK1862268.1"/>
    <property type="molecule type" value="Genomic_DNA"/>
</dbReference>
<name>A0ACC3BWN5_PYRYE</name>
<sequence>MLGEQTCLPEMSDTVDLAVRGSGDEPSARAAVMRMALLQYGAAGLSFSAGGTVAGSARNEWGGLGQGSAPDGLVMDHGRAQVVSGGSAYMNARVGTSTAGHSSASGGAGALDTKMAKMQTTVDHVSSLVSSEMAKSNNFAVLAEKVTAAQSATTTMVTELVAAREAAAAAVSAAPASALSEKEISDEQHAQDRIAAKAIKKLLRPTHREIFLNAKCASDVYPSDVSNNRLVLDTTMDAQGLTAAGANVFLHKRVLFPSKRAASGFAKIPVFVENMRELSGNQIGHSTTPLNAKKARIVLSEADSIALVGDLVLVNNTRAWKSLLAAVSAVLKKMGGGDKCEEPGPLPGDDPIVVCRYGHLALVAVKIEQHIKRVANVNAATSGMNQGHRTLYIEWLQRLDFKFDKTADEQRGVRLIDGDDKDRAVVETEEDDDNLANFGADAEDGDDAAEEDGEADV</sequence>
<proteinExistence type="predicted"/>
<accession>A0ACC3BWN5</accession>
<dbReference type="Proteomes" id="UP000798662">
    <property type="component" value="Chromosome 1"/>
</dbReference>
<evidence type="ECO:0000313" key="2">
    <source>
        <dbReference type="Proteomes" id="UP000798662"/>
    </source>
</evidence>